<dbReference type="AlphaFoldDB" id="A0AAE0YRX6"/>
<dbReference type="Gene3D" id="3.30.160.60">
    <property type="entry name" value="Classic Zinc Finger"/>
    <property type="match status" value="3"/>
</dbReference>
<evidence type="ECO:0000256" key="2">
    <source>
        <dbReference type="ARBA" id="ARBA00022723"/>
    </source>
</evidence>
<feature type="compositionally biased region" description="Polar residues" evidence="8">
    <location>
        <begin position="181"/>
        <end position="191"/>
    </location>
</feature>
<accession>A0AAE0YRX6</accession>
<sequence length="1238" mass="135003">MMDIRPLVATSDPLTTSRDPIQHHQFHHRIHQTPFHAAHVPGSIFASSVRDSKSSSVNMIIDARSHNSSPKQGETIADDGLNSKPDAELVSSSMTPTTWEHGSGLTSTKSSSLSLPSPIRNCSPSETHADLQPSRAANGNLNTPSASPSSAGTSPHSYLPSESPSAVNGEEKSRHDMLNSIAETYQQQQQPEAADLTTDHHSDTPGRASCDQPDSSPASPSHPPAGLEDTPRGHPLSDRFPTPGSVGCTTGLDASFERRSRRKPTIGDIVRRVRPPVDAPPYDSEESDIEDEMLNEGIIMKMREREHDEVDGQAKMPPSSSINSFAMGNTESMYRRDFKSAIKEGNNNSSGNIDQDESLRPYASPSARQLNRLEAVDGIPEDDEDERIMDEDEEMEMRSEEELDKHAFLKDVPSHIYNIMHEVKVNAHAMFMKTANCLPAEESRVRREQYLLQLLSNLRDRCLDEGLKPEVIASILKDVEVEVTLLGEDLEDMKEDTSVNQYFPHYDKNPAAEEILSSRDIGDSHFLNKSEVSERREADLEERRGDIPNDSSFSTPSSSHKLPSFFNTVPPALTPPTSLSAPTSTSLPAPPPPPTSSQPTSTPSSTSTFTSSSSSTTNEGKPIIVTVSADMKGPPPLVPAGGGLPPLHPLASNLSETAFSPNMFGTGKLGPWGFPGGLVNGMPLYPFSPAGPLDHALARKFLPFEGGKLPDSNADKDYLKCQYCERTFRRQKNLENHVENTHQGKGGQIKPRRDTADMYFKCSHCPYTTKHQSNLYVHLRIHTGERPYICGACGVQYSQSHSLKSHIINKHDGIMSYYIKEKRTRSPRGIGYLTTQVMHDNSIFKLPPPPLLGPPPHPHHGPHHQHHPMAGHPSDLEFVTKAIEMAKSEQQQHEQSMQQRHHAHDAGSNGSGSSNSRSSMHMTPSPLGNSNSNSNNNSGSNASRSSPSTNAKSPATPSSSGPSHVTGPHGPMFSGPHGHPPPPPFFMNGPHMSPALMFGELPPHMRNPGHMGGTPPMFPGFPPFPPHSPAGFPPLAAFSPNSNNSSNANSGGGRNNSSSPSSHPHLQIPPLPPHLGDPLPTPFMHHIKKEPHGPLTPQQSPQQHPTRPHSSSSSSTPTSAPAQSKTHHHHHQPQQQQQQQQNSARSQPEEGAMDLRKRSPPATPSPNSFHHDPCGGKENCAHAARLKYLRLNVVRMLGILVPNLNFAEKGISAESESVDELLQDVIESNTHEEEMMME</sequence>
<proteinExistence type="predicted"/>
<evidence type="ECO:0000313" key="10">
    <source>
        <dbReference type="EMBL" id="KAK3755796.1"/>
    </source>
</evidence>
<feature type="compositionally biased region" description="Low complexity" evidence="8">
    <location>
        <begin position="967"/>
        <end position="977"/>
    </location>
</feature>
<feature type="compositionally biased region" description="Low complexity" evidence="8">
    <location>
        <begin position="1096"/>
        <end position="1124"/>
    </location>
</feature>
<feature type="compositionally biased region" description="Pro residues" evidence="8">
    <location>
        <begin position="1016"/>
        <end position="1032"/>
    </location>
</feature>
<keyword evidence="3" id="KW-0677">Repeat</keyword>
<dbReference type="FunFam" id="3.30.160.60:FF:000446">
    <property type="entry name" value="Zinc finger protein"/>
    <property type="match status" value="1"/>
</dbReference>
<dbReference type="Pfam" id="PF00096">
    <property type="entry name" value="zf-C2H2"/>
    <property type="match status" value="2"/>
</dbReference>
<feature type="compositionally biased region" description="Low complexity" evidence="8">
    <location>
        <begin position="143"/>
        <end position="157"/>
    </location>
</feature>
<reference evidence="10" key="1">
    <citation type="journal article" date="2023" name="G3 (Bethesda)">
        <title>A reference genome for the long-term kleptoplast-retaining sea slug Elysia crispata morphotype clarki.</title>
        <authorList>
            <person name="Eastman K.E."/>
            <person name="Pendleton A.L."/>
            <person name="Shaikh M.A."/>
            <person name="Suttiyut T."/>
            <person name="Ogas R."/>
            <person name="Tomko P."/>
            <person name="Gavelis G."/>
            <person name="Widhalm J.R."/>
            <person name="Wisecaver J.H."/>
        </authorList>
    </citation>
    <scope>NUCLEOTIDE SEQUENCE</scope>
    <source>
        <strain evidence="10">ECLA1</strain>
    </source>
</reference>
<dbReference type="InterPro" id="IPR036236">
    <property type="entry name" value="Znf_C2H2_sf"/>
</dbReference>
<dbReference type="InterPro" id="IPR013087">
    <property type="entry name" value="Znf_C2H2_type"/>
</dbReference>
<dbReference type="PANTHER" id="PTHR24408:SF64">
    <property type="entry name" value="LINKING IMMUNITY AND METABOLISM-RELATED"/>
    <property type="match status" value="1"/>
</dbReference>
<feature type="compositionally biased region" description="Basic and acidic residues" evidence="8">
    <location>
        <begin position="527"/>
        <end position="547"/>
    </location>
</feature>
<feature type="region of interest" description="Disordered" evidence="8">
    <location>
        <begin position="527"/>
        <end position="620"/>
    </location>
</feature>
<feature type="compositionally biased region" description="Low complexity" evidence="8">
    <location>
        <begin position="102"/>
        <end position="118"/>
    </location>
</feature>
<feature type="compositionally biased region" description="Pro residues" evidence="8">
    <location>
        <begin position="846"/>
        <end position="856"/>
    </location>
</feature>
<comment type="subcellular location">
    <subcellularLocation>
        <location evidence="1">Nucleus</location>
    </subcellularLocation>
</comment>
<evidence type="ECO:0000256" key="7">
    <source>
        <dbReference type="PROSITE-ProRule" id="PRU00042"/>
    </source>
</evidence>
<gene>
    <name evidence="10" type="ORF">RRG08_033973</name>
</gene>
<dbReference type="GO" id="GO:0043565">
    <property type="term" value="F:sequence-specific DNA binding"/>
    <property type="evidence" value="ECO:0007669"/>
    <property type="project" value="TreeGrafter"/>
</dbReference>
<dbReference type="PROSITE" id="PS50157">
    <property type="entry name" value="ZINC_FINGER_C2H2_2"/>
    <property type="match status" value="3"/>
</dbReference>
<keyword evidence="2" id="KW-0479">Metal-binding</keyword>
<dbReference type="EMBL" id="JAWDGP010005588">
    <property type="protein sequence ID" value="KAK3755796.1"/>
    <property type="molecule type" value="Genomic_DNA"/>
</dbReference>
<evidence type="ECO:0000256" key="5">
    <source>
        <dbReference type="ARBA" id="ARBA00022833"/>
    </source>
</evidence>
<dbReference type="SMART" id="SM00355">
    <property type="entry name" value="ZnF_C2H2"/>
    <property type="match status" value="3"/>
</dbReference>
<feature type="region of interest" description="Disordered" evidence="8">
    <location>
        <begin position="843"/>
        <end position="873"/>
    </location>
</feature>
<evidence type="ECO:0000256" key="3">
    <source>
        <dbReference type="ARBA" id="ARBA00022737"/>
    </source>
</evidence>
<comment type="caution">
    <text evidence="10">The sequence shown here is derived from an EMBL/GenBank/DDBJ whole genome shotgun (WGS) entry which is preliminary data.</text>
</comment>
<organism evidence="10 11">
    <name type="scientific">Elysia crispata</name>
    <name type="common">lettuce slug</name>
    <dbReference type="NCBI Taxonomy" id="231223"/>
    <lineage>
        <taxon>Eukaryota</taxon>
        <taxon>Metazoa</taxon>
        <taxon>Spiralia</taxon>
        <taxon>Lophotrochozoa</taxon>
        <taxon>Mollusca</taxon>
        <taxon>Gastropoda</taxon>
        <taxon>Heterobranchia</taxon>
        <taxon>Euthyneura</taxon>
        <taxon>Panpulmonata</taxon>
        <taxon>Sacoglossa</taxon>
        <taxon>Placobranchoidea</taxon>
        <taxon>Plakobranchidae</taxon>
        <taxon>Elysia</taxon>
    </lineage>
</organism>
<feature type="compositionally biased region" description="Low complexity" evidence="8">
    <location>
        <begin position="907"/>
        <end position="919"/>
    </location>
</feature>
<evidence type="ECO:0000256" key="6">
    <source>
        <dbReference type="ARBA" id="ARBA00023242"/>
    </source>
</evidence>
<keyword evidence="6" id="KW-0539">Nucleus</keyword>
<evidence type="ECO:0000256" key="1">
    <source>
        <dbReference type="ARBA" id="ARBA00004123"/>
    </source>
</evidence>
<keyword evidence="11" id="KW-1185">Reference proteome</keyword>
<feature type="domain" description="C2H2-type" evidence="9">
    <location>
        <begin position="719"/>
        <end position="747"/>
    </location>
</feature>
<feature type="compositionally biased region" description="Low complexity" evidence="8">
    <location>
        <begin position="575"/>
        <end position="587"/>
    </location>
</feature>
<name>A0AAE0YRX6_9GAST</name>
<keyword evidence="5" id="KW-0862">Zinc</keyword>
<keyword evidence="4 7" id="KW-0863">Zinc-finger</keyword>
<dbReference type="Proteomes" id="UP001283361">
    <property type="component" value="Unassembled WGS sequence"/>
</dbReference>
<dbReference type="FunFam" id="3.30.160.60:FF:000145">
    <property type="entry name" value="Zinc finger protein 574"/>
    <property type="match status" value="1"/>
</dbReference>
<feature type="region of interest" description="Disordered" evidence="8">
    <location>
        <begin position="63"/>
        <end position="287"/>
    </location>
</feature>
<dbReference type="GO" id="GO:0008270">
    <property type="term" value="F:zinc ion binding"/>
    <property type="evidence" value="ECO:0007669"/>
    <property type="project" value="UniProtKB-KW"/>
</dbReference>
<feature type="compositionally biased region" description="Low complexity" evidence="8">
    <location>
        <begin position="929"/>
        <end position="950"/>
    </location>
</feature>
<evidence type="ECO:0000256" key="4">
    <source>
        <dbReference type="ARBA" id="ARBA00022771"/>
    </source>
</evidence>
<feature type="compositionally biased region" description="Low complexity" evidence="8">
    <location>
        <begin position="1033"/>
        <end position="1066"/>
    </location>
</feature>
<feature type="region of interest" description="Disordered" evidence="8">
    <location>
        <begin position="887"/>
        <end position="1173"/>
    </location>
</feature>
<feature type="compositionally biased region" description="Polar residues" evidence="8">
    <location>
        <begin position="90"/>
        <end position="100"/>
    </location>
</feature>
<dbReference type="PANTHER" id="PTHR24408">
    <property type="entry name" value="ZINC FINGER PROTEIN"/>
    <property type="match status" value="1"/>
</dbReference>
<feature type="compositionally biased region" description="Low complexity" evidence="8">
    <location>
        <begin position="208"/>
        <end position="219"/>
    </location>
</feature>
<dbReference type="GO" id="GO:0000981">
    <property type="term" value="F:DNA-binding transcription factor activity, RNA polymerase II-specific"/>
    <property type="evidence" value="ECO:0007669"/>
    <property type="project" value="TreeGrafter"/>
</dbReference>
<feature type="compositionally biased region" description="Low complexity" evidence="8">
    <location>
        <begin position="597"/>
        <end position="617"/>
    </location>
</feature>
<dbReference type="GO" id="GO:0005634">
    <property type="term" value="C:nucleus"/>
    <property type="evidence" value="ECO:0007669"/>
    <property type="project" value="UniProtKB-SubCell"/>
</dbReference>
<feature type="domain" description="C2H2-type" evidence="9">
    <location>
        <begin position="788"/>
        <end position="816"/>
    </location>
</feature>
<feature type="compositionally biased region" description="Pro residues" evidence="8">
    <location>
        <begin position="1067"/>
        <end position="1081"/>
    </location>
</feature>
<evidence type="ECO:0000259" key="9">
    <source>
        <dbReference type="PROSITE" id="PS50157"/>
    </source>
</evidence>
<feature type="compositionally biased region" description="Basic residues" evidence="8">
    <location>
        <begin position="857"/>
        <end position="869"/>
    </location>
</feature>
<feature type="compositionally biased region" description="Polar residues" evidence="8">
    <location>
        <begin position="951"/>
        <end position="963"/>
    </location>
</feature>
<feature type="domain" description="C2H2-type" evidence="9">
    <location>
        <begin position="760"/>
        <end position="787"/>
    </location>
</feature>
<feature type="compositionally biased region" description="Low complexity" evidence="8">
    <location>
        <begin position="548"/>
        <end position="564"/>
    </location>
</feature>
<evidence type="ECO:0000256" key="8">
    <source>
        <dbReference type="SAM" id="MobiDB-lite"/>
    </source>
</evidence>
<evidence type="ECO:0000313" key="11">
    <source>
        <dbReference type="Proteomes" id="UP001283361"/>
    </source>
</evidence>
<protein>
    <recommendedName>
        <fullName evidence="9">C2H2-type domain-containing protein</fullName>
    </recommendedName>
</protein>
<dbReference type="PROSITE" id="PS00028">
    <property type="entry name" value="ZINC_FINGER_C2H2_1"/>
    <property type="match status" value="2"/>
</dbReference>
<dbReference type="SUPFAM" id="SSF57667">
    <property type="entry name" value="beta-beta-alpha zinc fingers"/>
    <property type="match status" value="1"/>
</dbReference>